<comment type="caution">
    <text evidence="1">The sequence shown here is derived from an EMBL/GenBank/DDBJ whole genome shotgun (WGS) entry which is preliminary data.</text>
</comment>
<evidence type="ECO:0000313" key="1">
    <source>
        <dbReference type="EMBL" id="KAF2469255.1"/>
    </source>
</evidence>
<sequence>MLDLEGKLAKCSASFAHQRLKPDMFSNSMGLWAEFEATVGLREEGNRPEGWAASACTTEQGPLLTLLIGGTHSKSQQIKSAESASKNPKSDLIKQRIYPEPTFSPSKHDSAPRSISTFSMRLTGRYKIAYEPLIDGHYRLEIPSWPCIRLRFNPRENPGQHRKVGPD</sequence>
<evidence type="ECO:0000313" key="2">
    <source>
        <dbReference type="Proteomes" id="UP000799755"/>
    </source>
</evidence>
<name>A0ACB6QRV5_9PLEO</name>
<protein>
    <submittedName>
        <fullName evidence="1">Uncharacterized protein</fullName>
    </submittedName>
</protein>
<gene>
    <name evidence="1" type="ORF">BDR25DRAFT_356502</name>
</gene>
<keyword evidence="2" id="KW-1185">Reference proteome</keyword>
<proteinExistence type="predicted"/>
<accession>A0ACB6QRV5</accession>
<dbReference type="EMBL" id="MU003512">
    <property type="protein sequence ID" value="KAF2469255.1"/>
    <property type="molecule type" value="Genomic_DNA"/>
</dbReference>
<reference evidence="1" key="1">
    <citation type="journal article" date="2020" name="Stud. Mycol.">
        <title>101 Dothideomycetes genomes: a test case for predicting lifestyles and emergence of pathogens.</title>
        <authorList>
            <person name="Haridas S."/>
            <person name="Albert R."/>
            <person name="Binder M."/>
            <person name="Bloem J."/>
            <person name="Labutti K."/>
            <person name="Salamov A."/>
            <person name="Andreopoulos B."/>
            <person name="Baker S."/>
            <person name="Barry K."/>
            <person name="Bills G."/>
            <person name="Bluhm B."/>
            <person name="Cannon C."/>
            <person name="Castanera R."/>
            <person name="Culley D."/>
            <person name="Daum C."/>
            <person name="Ezra D."/>
            <person name="Gonzalez J."/>
            <person name="Henrissat B."/>
            <person name="Kuo A."/>
            <person name="Liang C."/>
            <person name="Lipzen A."/>
            <person name="Lutzoni F."/>
            <person name="Magnuson J."/>
            <person name="Mondo S."/>
            <person name="Nolan M."/>
            <person name="Ohm R."/>
            <person name="Pangilinan J."/>
            <person name="Park H.-J."/>
            <person name="Ramirez L."/>
            <person name="Alfaro M."/>
            <person name="Sun H."/>
            <person name="Tritt A."/>
            <person name="Yoshinaga Y."/>
            <person name="Zwiers L.-H."/>
            <person name="Turgeon B."/>
            <person name="Goodwin S."/>
            <person name="Spatafora J."/>
            <person name="Crous P."/>
            <person name="Grigoriev I."/>
        </authorList>
    </citation>
    <scope>NUCLEOTIDE SEQUENCE</scope>
    <source>
        <strain evidence="1">ATCC 200398</strain>
    </source>
</reference>
<dbReference type="Proteomes" id="UP000799755">
    <property type="component" value="Unassembled WGS sequence"/>
</dbReference>
<organism evidence="1 2">
    <name type="scientific">Lindgomyces ingoldianus</name>
    <dbReference type="NCBI Taxonomy" id="673940"/>
    <lineage>
        <taxon>Eukaryota</taxon>
        <taxon>Fungi</taxon>
        <taxon>Dikarya</taxon>
        <taxon>Ascomycota</taxon>
        <taxon>Pezizomycotina</taxon>
        <taxon>Dothideomycetes</taxon>
        <taxon>Pleosporomycetidae</taxon>
        <taxon>Pleosporales</taxon>
        <taxon>Lindgomycetaceae</taxon>
        <taxon>Lindgomyces</taxon>
    </lineage>
</organism>